<dbReference type="Proteomes" id="UP001183643">
    <property type="component" value="Unassembled WGS sequence"/>
</dbReference>
<evidence type="ECO:0000313" key="2">
    <source>
        <dbReference type="EMBL" id="MDR7273224.1"/>
    </source>
</evidence>
<gene>
    <name evidence="2" type="ORF">J2S41_000002</name>
</gene>
<dbReference type="InterPro" id="IPR006059">
    <property type="entry name" value="SBP"/>
</dbReference>
<protein>
    <submittedName>
        <fullName evidence="2">ABC-type glycerol-3-phosphate transport system substrate-binding protein</fullName>
    </submittedName>
</protein>
<proteinExistence type="predicted"/>
<dbReference type="AlphaFoldDB" id="A0AAE4C7Y5"/>
<dbReference type="Gene3D" id="3.40.190.10">
    <property type="entry name" value="Periplasmic binding protein-like II"/>
    <property type="match status" value="1"/>
</dbReference>
<accession>A0AAE4C7Y5</accession>
<dbReference type="RefSeq" id="WP_310361331.1">
    <property type="nucleotide sequence ID" value="NZ_JAVDYB010000001.1"/>
</dbReference>
<dbReference type="SUPFAM" id="SSF53850">
    <property type="entry name" value="Periplasmic binding protein-like II"/>
    <property type="match status" value="1"/>
</dbReference>
<organism evidence="2 3">
    <name type="scientific">Catenuloplanes atrovinosus</name>
    <dbReference type="NCBI Taxonomy" id="137266"/>
    <lineage>
        <taxon>Bacteria</taxon>
        <taxon>Bacillati</taxon>
        <taxon>Actinomycetota</taxon>
        <taxon>Actinomycetes</taxon>
        <taxon>Micromonosporales</taxon>
        <taxon>Micromonosporaceae</taxon>
        <taxon>Catenuloplanes</taxon>
    </lineage>
</organism>
<evidence type="ECO:0000313" key="3">
    <source>
        <dbReference type="Proteomes" id="UP001183643"/>
    </source>
</evidence>
<dbReference type="PROSITE" id="PS51257">
    <property type="entry name" value="PROKAR_LIPOPROTEIN"/>
    <property type="match status" value="1"/>
</dbReference>
<feature type="chain" id="PRO_5041915269" evidence="1">
    <location>
        <begin position="27"/>
        <end position="421"/>
    </location>
</feature>
<feature type="signal peptide" evidence="1">
    <location>
        <begin position="1"/>
        <end position="26"/>
    </location>
</feature>
<reference evidence="2" key="1">
    <citation type="submission" date="2023-07" db="EMBL/GenBank/DDBJ databases">
        <title>Sequencing the genomes of 1000 actinobacteria strains.</title>
        <authorList>
            <person name="Klenk H.-P."/>
        </authorList>
    </citation>
    <scope>NUCLEOTIDE SEQUENCE</scope>
    <source>
        <strain evidence="2">DSM 44707</strain>
    </source>
</reference>
<keyword evidence="1" id="KW-0732">Signal</keyword>
<dbReference type="PANTHER" id="PTHR43649:SF12">
    <property type="entry name" value="DIACETYLCHITOBIOSE BINDING PROTEIN DASA"/>
    <property type="match status" value="1"/>
</dbReference>
<keyword evidence="3" id="KW-1185">Reference proteome</keyword>
<dbReference type="EMBL" id="JAVDYB010000001">
    <property type="protein sequence ID" value="MDR7273224.1"/>
    <property type="molecule type" value="Genomic_DNA"/>
</dbReference>
<sequence>MHRRSLVAAAAAAMLLAAGCTTTGTATTPQQDAAGPAELLFWNTGSDEQAAAMQVAADRYKELHPDVTIKVQAIAWDDGRAKVLTAATSRSGPDIVSGGLSWGIELGELGGMIDLNRYDVTAARQQTRPELWSSITSPGGAVYGIPMDMTLYVFYYRPDLLQRAGLGGPPTTWAELFTAVDRLKASGVPTPLVEEWGTFEWLPWFNYLKQAGGSLYSPDCTEVTIASDAAVTATTAWADQYRRYGVPKATVDVGAGLAKGEYAMAIGASYLAGGFDSGHPELKGKWQTAPLPTGPAGAGSFVGGKIVGAMSYTKYPQAAADFVKWLYTDEAVEILQREVFTRGGELYISPRPELLAKANASDNLKQTLQATLGTVTGPPNCKGWETSGAEVSKRLQAVVNDGADPRAALTEAAQIMRDNLG</sequence>
<comment type="caution">
    <text evidence="2">The sequence shown here is derived from an EMBL/GenBank/DDBJ whole genome shotgun (WGS) entry which is preliminary data.</text>
</comment>
<name>A0AAE4C7Y5_9ACTN</name>
<dbReference type="InterPro" id="IPR050490">
    <property type="entry name" value="Bact_solute-bd_prot1"/>
</dbReference>
<evidence type="ECO:0000256" key="1">
    <source>
        <dbReference type="SAM" id="SignalP"/>
    </source>
</evidence>
<dbReference type="PANTHER" id="PTHR43649">
    <property type="entry name" value="ARABINOSE-BINDING PROTEIN-RELATED"/>
    <property type="match status" value="1"/>
</dbReference>
<dbReference type="Pfam" id="PF01547">
    <property type="entry name" value="SBP_bac_1"/>
    <property type="match status" value="1"/>
</dbReference>